<gene>
    <name evidence="1" type="ORF">E0F88_12220</name>
</gene>
<accession>A0A4R5DLZ0</accession>
<keyword evidence="2" id="KW-1185">Reference proteome</keyword>
<dbReference type="AlphaFoldDB" id="A0A4R5DLZ0"/>
<protein>
    <submittedName>
        <fullName evidence="1">Uncharacterized protein</fullName>
    </submittedName>
</protein>
<organism evidence="1 2">
    <name type="scientific">Dyadobacter psychrotolerans</name>
    <dbReference type="NCBI Taxonomy" id="2541721"/>
    <lineage>
        <taxon>Bacteria</taxon>
        <taxon>Pseudomonadati</taxon>
        <taxon>Bacteroidota</taxon>
        <taxon>Cytophagia</taxon>
        <taxon>Cytophagales</taxon>
        <taxon>Spirosomataceae</taxon>
        <taxon>Dyadobacter</taxon>
    </lineage>
</organism>
<evidence type="ECO:0000313" key="2">
    <source>
        <dbReference type="Proteomes" id="UP000294850"/>
    </source>
</evidence>
<name>A0A4R5DLZ0_9BACT</name>
<dbReference type="EMBL" id="SMFL01000004">
    <property type="protein sequence ID" value="TDE15282.1"/>
    <property type="molecule type" value="Genomic_DNA"/>
</dbReference>
<reference evidence="1 2" key="1">
    <citation type="submission" date="2019-03" db="EMBL/GenBank/DDBJ databases">
        <title>Dyadobacter AR-3-6 sp. nov., isolated from arctic soil.</title>
        <authorList>
            <person name="Chaudhary D.K."/>
        </authorList>
    </citation>
    <scope>NUCLEOTIDE SEQUENCE [LARGE SCALE GENOMIC DNA]</scope>
    <source>
        <strain evidence="1 2">AR-3-6</strain>
    </source>
</reference>
<dbReference type="Proteomes" id="UP000294850">
    <property type="component" value="Unassembled WGS sequence"/>
</dbReference>
<comment type="caution">
    <text evidence="1">The sequence shown here is derived from an EMBL/GenBank/DDBJ whole genome shotgun (WGS) entry which is preliminary data.</text>
</comment>
<proteinExistence type="predicted"/>
<sequence length="83" mass="8888">MSHATKNAIIKALDALPVGVEGYLHAIIGPNRSIQLETNLITQKELSAARESLAKKAKELPLPPVKKPEVLNVVTPTTEPAVN</sequence>
<dbReference type="RefSeq" id="WP_131958545.1">
    <property type="nucleotide sequence ID" value="NZ_SMFL01000004.1"/>
</dbReference>
<evidence type="ECO:0000313" key="1">
    <source>
        <dbReference type="EMBL" id="TDE15282.1"/>
    </source>
</evidence>